<keyword evidence="2" id="KW-0812">Transmembrane</keyword>
<dbReference type="STRING" id="1391654.AKJ09_11245"/>
<feature type="region of interest" description="Disordered" evidence="1">
    <location>
        <begin position="1"/>
        <end position="25"/>
    </location>
</feature>
<evidence type="ECO:0000313" key="4">
    <source>
        <dbReference type="Proteomes" id="UP000064967"/>
    </source>
</evidence>
<dbReference type="EMBL" id="CP012333">
    <property type="protein sequence ID" value="AKV04582.1"/>
    <property type="molecule type" value="Genomic_DNA"/>
</dbReference>
<keyword evidence="2" id="KW-1133">Transmembrane helix</keyword>
<proteinExistence type="predicted"/>
<protein>
    <submittedName>
        <fullName evidence="3">Uncharacterized protein</fullName>
    </submittedName>
</protein>
<feature type="compositionally biased region" description="Pro residues" evidence="1">
    <location>
        <begin position="12"/>
        <end position="22"/>
    </location>
</feature>
<sequence length="118" mass="12581">MTPSPAATPSSVPRPPPVPAPPHVVRAPREANRPWMPWLLLAGAVAVGLAVAARLLRRSHRLHMVTVTSGQPELRGLRSDADRAVTRTVRVHANVGDSAPPRLVWSDASSVNVTVRGT</sequence>
<name>A0A0K1QFZ5_9BACT</name>
<organism evidence="3 4">
    <name type="scientific">Labilithrix luteola</name>
    <dbReference type="NCBI Taxonomy" id="1391654"/>
    <lineage>
        <taxon>Bacteria</taxon>
        <taxon>Pseudomonadati</taxon>
        <taxon>Myxococcota</taxon>
        <taxon>Polyangia</taxon>
        <taxon>Polyangiales</taxon>
        <taxon>Labilitrichaceae</taxon>
        <taxon>Labilithrix</taxon>
    </lineage>
</organism>
<reference evidence="3 4" key="1">
    <citation type="submission" date="2015-08" db="EMBL/GenBank/DDBJ databases">
        <authorList>
            <person name="Babu N.S."/>
            <person name="Beckwith C.J."/>
            <person name="Beseler K.G."/>
            <person name="Brison A."/>
            <person name="Carone J.V."/>
            <person name="Caskin T.P."/>
            <person name="Diamond M."/>
            <person name="Durham M.E."/>
            <person name="Foxe J.M."/>
            <person name="Go M."/>
            <person name="Henderson B.A."/>
            <person name="Jones I.B."/>
            <person name="McGettigan J.A."/>
            <person name="Micheletti S.J."/>
            <person name="Nasrallah M.E."/>
            <person name="Ortiz D."/>
            <person name="Piller C.R."/>
            <person name="Privatt S.R."/>
            <person name="Schneider S.L."/>
            <person name="Sharp S."/>
            <person name="Smith T.C."/>
            <person name="Stanton J.D."/>
            <person name="Ullery H.E."/>
            <person name="Wilson R.J."/>
            <person name="Serrano M.G."/>
            <person name="Buck G."/>
            <person name="Lee V."/>
            <person name="Wang Y."/>
            <person name="Carvalho R."/>
            <person name="Voegtly L."/>
            <person name="Shi R."/>
            <person name="Duckworth R."/>
            <person name="Johnson A."/>
            <person name="Loviza R."/>
            <person name="Walstead R."/>
            <person name="Shah Z."/>
            <person name="Kiflezghi M."/>
            <person name="Wade K."/>
            <person name="Ball S.L."/>
            <person name="Bradley K.W."/>
            <person name="Asai D.J."/>
            <person name="Bowman C.A."/>
            <person name="Russell D.A."/>
            <person name="Pope W.H."/>
            <person name="Jacobs-Sera D."/>
            <person name="Hendrix R.W."/>
            <person name="Hatfull G.F."/>
        </authorList>
    </citation>
    <scope>NUCLEOTIDE SEQUENCE [LARGE SCALE GENOMIC DNA]</scope>
    <source>
        <strain evidence="3 4">DSM 27648</strain>
    </source>
</reference>
<accession>A0A0K1QFZ5</accession>
<evidence type="ECO:0000256" key="1">
    <source>
        <dbReference type="SAM" id="MobiDB-lite"/>
    </source>
</evidence>
<evidence type="ECO:0000256" key="2">
    <source>
        <dbReference type="SAM" id="Phobius"/>
    </source>
</evidence>
<keyword evidence="4" id="KW-1185">Reference proteome</keyword>
<keyword evidence="2" id="KW-0472">Membrane</keyword>
<feature type="compositionally biased region" description="Low complexity" evidence="1">
    <location>
        <begin position="1"/>
        <end position="11"/>
    </location>
</feature>
<feature type="transmembrane region" description="Helical" evidence="2">
    <location>
        <begin position="35"/>
        <end position="56"/>
    </location>
</feature>
<evidence type="ECO:0000313" key="3">
    <source>
        <dbReference type="EMBL" id="AKV04582.1"/>
    </source>
</evidence>
<dbReference type="KEGG" id="llu:AKJ09_11245"/>
<gene>
    <name evidence="3" type="ORF">AKJ09_11245</name>
</gene>
<dbReference type="Proteomes" id="UP000064967">
    <property type="component" value="Chromosome"/>
</dbReference>
<dbReference type="AlphaFoldDB" id="A0A0K1QFZ5"/>